<sequence length="97" mass="10979">MPDFLSEPQRWVIPAVLIVSVAGVVANLWWERRHPSSYTRRPDVLAEWRGLSTAEQEEVDNASLDLAEQAEIDARQDAAEAAENLLNRARINVLHHP</sequence>
<name>A0ABP6YWB9_9ACTN</name>
<keyword evidence="1" id="KW-0812">Transmembrane</keyword>
<gene>
    <name evidence="2" type="ORF">GCM10022295_86120</name>
</gene>
<dbReference type="RefSeq" id="WP_346186368.1">
    <property type="nucleotide sequence ID" value="NZ_BAABCE010000027.1"/>
</dbReference>
<reference evidence="3" key="1">
    <citation type="journal article" date="2019" name="Int. J. Syst. Evol. Microbiol.">
        <title>The Global Catalogue of Microorganisms (GCM) 10K type strain sequencing project: providing services to taxonomists for standard genome sequencing and annotation.</title>
        <authorList>
            <consortium name="The Broad Institute Genomics Platform"/>
            <consortium name="The Broad Institute Genome Sequencing Center for Infectious Disease"/>
            <person name="Wu L."/>
            <person name="Ma J."/>
        </authorList>
    </citation>
    <scope>NUCLEOTIDE SEQUENCE [LARGE SCALE GENOMIC DNA]</scope>
    <source>
        <strain evidence="3">JCM 17656</strain>
    </source>
</reference>
<keyword evidence="3" id="KW-1185">Reference proteome</keyword>
<protein>
    <recommendedName>
        <fullName evidence="4">Secreted protein</fullName>
    </recommendedName>
</protein>
<evidence type="ECO:0008006" key="4">
    <source>
        <dbReference type="Google" id="ProtNLM"/>
    </source>
</evidence>
<proteinExistence type="predicted"/>
<dbReference type="EMBL" id="BAABCE010000027">
    <property type="protein sequence ID" value="GAA3591250.1"/>
    <property type="molecule type" value="Genomic_DNA"/>
</dbReference>
<dbReference type="Proteomes" id="UP001500707">
    <property type="component" value="Unassembled WGS sequence"/>
</dbReference>
<comment type="caution">
    <text evidence="2">The sequence shown here is derived from an EMBL/GenBank/DDBJ whole genome shotgun (WGS) entry which is preliminary data.</text>
</comment>
<evidence type="ECO:0000313" key="2">
    <source>
        <dbReference type="EMBL" id="GAA3591250.1"/>
    </source>
</evidence>
<evidence type="ECO:0000313" key="3">
    <source>
        <dbReference type="Proteomes" id="UP001500707"/>
    </source>
</evidence>
<keyword evidence="1" id="KW-0472">Membrane</keyword>
<feature type="transmembrane region" description="Helical" evidence="1">
    <location>
        <begin position="12"/>
        <end position="30"/>
    </location>
</feature>
<evidence type="ECO:0000256" key="1">
    <source>
        <dbReference type="SAM" id="Phobius"/>
    </source>
</evidence>
<organism evidence="2 3">
    <name type="scientific">Streptomyces osmaniensis</name>
    <dbReference type="NCBI Taxonomy" id="593134"/>
    <lineage>
        <taxon>Bacteria</taxon>
        <taxon>Bacillati</taxon>
        <taxon>Actinomycetota</taxon>
        <taxon>Actinomycetes</taxon>
        <taxon>Kitasatosporales</taxon>
        <taxon>Streptomycetaceae</taxon>
        <taxon>Streptomyces</taxon>
    </lineage>
</organism>
<keyword evidence="1" id="KW-1133">Transmembrane helix</keyword>
<accession>A0ABP6YWB9</accession>